<feature type="transmembrane region" description="Helical" evidence="1">
    <location>
        <begin position="156"/>
        <end position="173"/>
    </location>
</feature>
<accession>A0ABW4CFS8</accession>
<keyword evidence="1" id="KW-1133">Transmembrane helix</keyword>
<protein>
    <recommendedName>
        <fullName evidence="4">DUF3324 domain-containing protein</fullName>
    </recommendedName>
</protein>
<proteinExistence type="predicted"/>
<evidence type="ECO:0000313" key="2">
    <source>
        <dbReference type="EMBL" id="MFD1428798.1"/>
    </source>
</evidence>
<keyword evidence="3" id="KW-1185">Reference proteome</keyword>
<evidence type="ECO:0008006" key="4">
    <source>
        <dbReference type="Google" id="ProtNLM"/>
    </source>
</evidence>
<keyword evidence="1" id="KW-0812">Transmembrane</keyword>
<keyword evidence="1" id="KW-0472">Membrane</keyword>
<gene>
    <name evidence="2" type="ORF">ACFQ4P_00870</name>
</gene>
<comment type="caution">
    <text evidence="2">The sequence shown here is derived from an EMBL/GenBank/DDBJ whole genome shotgun (WGS) entry which is preliminary data.</text>
</comment>
<feature type="transmembrane region" description="Helical" evidence="1">
    <location>
        <begin position="128"/>
        <end position="149"/>
    </location>
</feature>
<dbReference type="RefSeq" id="WP_203636924.1">
    <property type="nucleotide sequence ID" value="NZ_BOLS01000001.1"/>
</dbReference>
<reference evidence="3" key="1">
    <citation type="journal article" date="2019" name="Int. J. Syst. Evol. Microbiol.">
        <title>The Global Catalogue of Microorganisms (GCM) 10K type strain sequencing project: providing services to taxonomists for standard genome sequencing and annotation.</title>
        <authorList>
            <consortium name="The Broad Institute Genomics Platform"/>
            <consortium name="The Broad Institute Genome Sequencing Center for Infectious Disease"/>
            <person name="Wu L."/>
            <person name="Ma J."/>
        </authorList>
    </citation>
    <scope>NUCLEOTIDE SEQUENCE [LARGE SCALE GENOMIC DNA]</scope>
    <source>
        <strain evidence="3">CCM 8980</strain>
    </source>
</reference>
<name>A0ABW4CFS8_9LACO</name>
<dbReference type="Proteomes" id="UP001597196">
    <property type="component" value="Unassembled WGS sequence"/>
</dbReference>
<organism evidence="2 3">
    <name type="scientific">Lacticaseibacillus mingshuiensis</name>
    <dbReference type="NCBI Taxonomy" id="2799574"/>
    <lineage>
        <taxon>Bacteria</taxon>
        <taxon>Bacillati</taxon>
        <taxon>Bacillota</taxon>
        <taxon>Bacilli</taxon>
        <taxon>Lactobacillales</taxon>
        <taxon>Lactobacillaceae</taxon>
        <taxon>Lacticaseibacillus</taxon>
    </lineage>
</organism>
<evidence type="ECO:0000313" key="3">
    <source>
        <dbReference type="Proteomes" id="UP001597196"/>
    </source>
</evidence>
<sequence length="197" mass="21039">MTKRWRKVGALGVTLGIALGIAGGALTGPRVSVQATTTQPLETQIERQKGNQYDLILKNNSDRLYQDVMVQAKFPKALGGTNGTLKWQLKTFGVAGQHRLHFTIDPKTHQLATDSHAATLTYQKTNSLIKWVVIGVVAIVALGGGVLLLRRRRGGAAVMVLLAAAGGITLFSAQPASAASQSKELALVSTGNRIRFR</sequence>
<evidence type="ECO:0000256" key="1">
    <source>
        <dbReference type="SAM" id="Phobius"/>
    </source>
</evidence>
<dbReference type="EMBL" id="JBHTOC010000001">
    <property type="protein sequence ID" value="MFD1428798.1"/>
    <property type="molecule type" value="Genomic_DNA"/>
</dbReference>